<comment type="similarity">
    <text evidence="1 2">Belongs to the MEMO1 family.</text>
</comment>
<evidence type="ECO:0000313" key="4">
    <source>
        <dbReference type="Proteomes" id="UP000268446"/>
    </source>
</evidence>
<dbReference type="Pfam" id="PF01875">
    <property type="entry name" value="Memo"/>
    <property type="match status" value="1"/>
</dbReference>
<proteinExistence type="inferred from homology"/>
<sequence length="283" mass="31036">MSIVKVRSPAVAGMFYESHPESLKRRIDWCFTHNLGPGSIPEVSDGPRSIVGLVCPHAGYMYSGPVAAWSYHALARDGKPECFVILGPNHTGVGAAVSIMTSGRWRTPLGDVEVDSDLAESILKYAEVVEEDFYAHLSEHSIEVQLPFLQYLYGEVKFVPICMMLQNYDVASKVGQAIARAAADRDVVVIASTDFTHYEPQQIALENDEAVIRRILELDPEGVFEEVYRRNVSMCGPGPVVSMLVACRQLGASRALKLKYATSGDITGDYIAVVGYASIAIYR</sequence>
<dbReference type="PANTHER" id="PTHR11060">
    <property type="entry name" value="PROTEIN MEMO1"/>
    <property type="match status" value="1"/>
</dbReference>
<dbReference type="CDD" id="cd07361">
    <property type="entry name" value="MEMO_like"/>
    <property type="match status" value="1"/>
</dbReference>
<evidence type="ECO:0000256" key="1">
    <source>
        <dbReference type="ARBA" id="ARBA00006315"/>
    </source>
</evidence>
<dbReference type="InterPro" id="IPR002737">
    <property type="entry name" value="MEMO1_fam"/>
</dbReference>
<gene>
    <name evidence="3" type="ORF">DRJ20_01860</name>
</gene>
<dbReference type="EMBL" id="QMQZ01000044">
    <property type="protein sequence ID" value="RLE51593.1"/>
    <property type="molecule type" value="Genomic_DNA"/>
</dbReference>
<dbReference type="Gene3D" id="3.40.830.10">
    <property type="entry name" value="LigB-like"/>
    <property type="match status" value="1"/>
</dbReference>
<dbReference type="HAMAP" id="MF_00055">
    <property type="entry name" value="MEMO1"/>
    <property type="match status" value="1"/>
</dbReference>
<comment type="caution">
    <text evidence="3">The sequence shown here is derived from an EMBL/GenBank/DDBJ whole genome shotgun (WGS) entry which is preliminary data.</text>
</comment>
<dbReference type="NCBIfam" id="TIGR04336">
    <property type="entry name" value="AmmeMemoSam_B"/>
    <property type="match status" value="1"/>
</dbReference>
<dbReference type="SUPFAM" id="SSF53213">
    <property type="entry name" value="LigB-like"/>
    <property type="match status" value="1"/>
</dbReference>
<dbReference type="NCBIfam" id="NF001987">
    <property type="entry name" value="PRK00782.1"/>
    <property type="match status" value="1"/>
</dbReference>
<dbReference type="AlphaFoldDB" id="A0A497EW39"/>
<protein>
    <recommendedName>
        <fullName evidence="2">MEMO1 family protein DRJ20_01860</fullName>
    </recommendedName>
</protein>
<dbReference type="Proteomes" id="UP000268446">
    <property type="component" value="Unassembled WGS sequence"/>
</dbReference>
<evidence type="ECO:0000256" key="2">
    <source>
        <dbReference type="HAMAP-Rule" id="MF_00055"/>
    </source>
</evidence>
<reference evidence="3 4" key="1">
    <citation type="submission" date="2018-06" db="EMBL/GenBank/DDBJ databases">
        <title>Extensive metabolic versatility and redundancy in microbially diverse, dynamic hydrothermal sediments.</title>
        <authorList>
            <person name="Dombrowski N."/>
            <person name="Teske A."/>
            <person name="Baker B.J."/>
        </authorList>
    </citation>
    <scope>NUCLEOTIDE SEQUENCE [LARGE SCALE GENOMIC DNA]</scope>
    <source>
        <strain evidence="3">B29_G17</strain>
    </source>
</reference>
<evidence type="ECO:0000313" key="3">
    <source>
        <dbReference type="EMBL" id="RLE51593.1"/>
    </source>
</evidence>
<accession>A0A497EW39</accession>
<name>A0A497EW39_9CREN</name>
<organism evidence="3 4">
    <name type="scientific">Thermoproteota archaeon</name>
    <dbReference type="NCBI Taxonomy" id="2056631"/>
    <lineage>
        <taxon>Archaea</taxon>
        <taxon>Thermoproteota</taxon>
    </lineage>
</organism>
<dbReference type="PANTHER" id="PTHR11060:SF0">
    <property type="entry name" value="PROTEIN MEMO1"/>
    <property type="match status" value="1"/>
</dbReference>